<evidence type="ECO:0000256" key="2">
    <source>
        <dbReference type="ARBA" id="ARBA00009773"/>
    </source>
</evidence>
<feature type="transmembrane region" description="Helical" evidence="6">
    <location>
        <begin position="345"/>
        <end position="366"/>
    </location>
</feature>
<reference evidence="7" key="2">
    <citation type="submission" date="2007-04" db="EMBL/GenBank/DDBJ databases">
        <title>The genome of the human body louse.</title>
        <authorList>
            <consortium name="The Human Body Louse Genome Consortium"/>
            <person name="Kirkness E."/>
            <person name="Walenz B."/>
            <person name="Hass B."/>
            <person name="Bruggner R."/>
            <person name="Strausberg R."/>
        </authorList>
    </citation>
    <scope>NUCLEOTIDE SEQUENCE</scope>
    <source>
        <strain evidence="7">USDA</strain>
    </source>
</reference>
<feature type="transmembrane region" description="Helical" evidence="6">
    <location>
        <begin position="182"/>
        <end position="203"/>
    </location>
</feature>
<evidence type="ECO:0000256" key="5">
    <source>
        <dbReference type="ARBA" id="ARBA00023136"/>
    </source>
</evidence>
<evidence type="ECO:0000256" key="1">
    <source>
        <dbReference type="ARBA" id="ARBA00004141"/>
    </source>
</evidence>
<name>E0VUF7_PEDHC</name>
<dbReference type="VEuPathDB" id="VectorBase:PHUM450430"/>
<dbReference type="AlphaFoldDB" id="E0VUF7"/>
<keyword evidence="3 6" id="KW-0812">Transmembrane</keyword>
<dbReference type="FunCoup" id="E0VUF7">
    <property type="interactions" value="1222"/>
</dbReference>
<comment type="subcellular location">
    <subcellularLocation>
        <location evidence="1">Membrane</location>
        <topology evidence="1">Multi-pass membrane protein</topology>
    </subcellularLocation>
</comment>
<dbReference type="InterPro" id="IPR002549">
    <property type="entry name" value="AI-2E-like"/>
</dbReference>
<dbReference type="EnsemblMetazoa" id="PHUM450430-RA">
    <property type="protein sequence ID" value="PHUM450430-PA"/>
    <property type="gene ID" value="PHUM450430"/>
</dbReference>
<feature type="transmembrane region" description="Helical" evidence="6">
    <location>
        <begin position="148"/>
        <end position="175"/>
    </location>
</feature>
<dbReference type="EMBL" id="DS235786">
    <property type="protein sequence ID" value="EEB17013.1"/>
    <property type="molecule type" value="Genomic_DNA"/>
</dbReference>
<dbReference type="KEGG" id="phu:Phum_PHUM450430"/>
<dbReference type="OrthoDB" id="5970161at2759"/>
<dbReference type="PANTHER" id="PTHR21716:SF4">
    <property type="entry name" value="TRANSMEMBRANE PROTEIN 245"/>
    <property type="match status" value="1"/>
</dbReference>
<dbReference type="GO" id="GO:0016020">
    <property type="term" value="C:membrane"/>
    <property type="evidence" value="ECO:0007669"/>
    <property type="project" value="UniProtKB-SubCell"/>
</dbReference>
<dbReference type="OMA" id="YWRAVEN"/>
<feature type="transmembrane region" description="Helical" evidence="6">
    <location>
        <begin position="446"/>
        <end position="468"/>
    </location>
</feature>
<dbReference type="CTD" id="8230033"/>
<evidence type="ECO:0000313" key="7">
    <source>
        <dbReference type="EMBL" id="EEB17013.1"/>
    </source>
</evidence>
<feature type="transmembrane region" description="Helical" evidence="6">
    <location>
        <begin position="372"/>
        <end position="390"/>
    </location>
</feature>
<keyword evidence="5 6" id="KW-0472">Membrane</keyword>
<proteinExistence type="inferred from homology"/>
<evidence type="ECO:0000313" key="9">
    <source>
        <dbReference type="Proteomes" id="UP000009046"/>
    </source>
</evidence>
<accession>E0VUF7</accession>
<dbReference type="EMBL" id="AAZO01005490">
    <property type="status" value="NOT_ANNOTATED_CDS"/>
    <property type="molecule type" value="Genomic_DNA"/>
</dbReference>
<evidence type="ECO:0008006" key="10">
    <source>
        <dbReference type="Google" id="ProtNLM"/>
    </source>
</evidence>
<dbReference type="HOGENOM" id="CLU_541782_0_0_1"/>
<dbReference type="Proteomes" id="UP000009046">
    <property type="component" value="Unassembled WGS sequence"/>
</dbReference>
<feature type="transmembrane region" description="Helical" evidence="6">
    <location>
        <begin position="20"/>
        <end position="42"/>
    </location>
</feature>
<evidence type="ECO:0000256" key="3">
    <source>
        <dbReference type="ARBA" id="ARBA00022692"/>
    </source>
</evidence>
<dbReference type="PANTHER" id="PTHR21716">
    <property type="entry name" value="TRANSMEMBRANE PROTEIN"/>
    <property type="match status" value="1"/>
</dbReference>
<feature type="transmembrane region" description="Helical" evidence="6">
    <location>
        <begin position="209"/>
        <end position="231"/>
    </location>
</feature>
<reference evidence="7" key="1">
    <citation type="submission" date="2007-04" db="EMBL/GenBank/DDBJ databases">
        <title>Annotation of Pediculus humanus corporis strain USDA.</title>
        <authorList>
            <person name="Kirkness E."/>
            <person name="Hannick L."/>
            <person name="Hass B."/>
            <person name="Bruggner R."/>
            <person name="Lawson D."/>
            <person name="Bidwell S."/>
            <person name="Joardar V."/>
            <person name="Caler E."/>
            <person name="Walenz B."/>
            <person name="Inman J."/>
            <person name="Schobel S."/>
            <person name="Galinsky K."/>
            <person name="Amedeo P."/>
            <person name="Strausberg R."/>
        </authorList>
    </citation>
    <scope>NUCLEOTIDE SEQUENCE</scope>
    <source>
        <strain evidence="7">USDA</strain>
    </source>
</reference>
<reference evidence="8" key="3">
    <citation type="submission" date="2020-05" db="UniProtKB">
        <authorList>
            <consortium name="EnsemblMetazoa"/>
        </authorList>
    </citation>
    <scope>IDENTIFICATION</scope>
    <source>
        <strain evidence="8">USDA</strain>
    </source>
</reference>
<dbReference type="eggNOG" id="KOG2365">
    <property type="taxonomic scope" value="Eukaryota"/>
</dbReference>
<keyword evidence="4 6" id="KW-1133">Transmembrane helix</keyword>
<evidence type="ECO:0000256" key="4">
    <source>
        <dbReference type="ARBA" id="ARBA00022989"/>
    </source>
</evidence>
<comment type="similarity">
    <text evidence="2">Belongs to the autoinducer-2 exporter (AI-2E) (TC 2.A.86) family.</text>
</comment>
<sequence>MNFLNVIPQGHEKALKQAFYNAVAMFVLVLCAAAGWALYFILEPFVKPLLWALLIGSVLHPFKYSLAERFETWFHQFNASSTPIFLEFFMVPIRLIDRISELIGNALVTNFKILLTAGIGMLLFFFLFFYTPCITLMGYIWYINNYVLLLIMHYLTIHVFLIFLILYATILIFYWNNENKQLLSVVSYGIWFFISLFVAKIFGVLQIPLFLIILFALSFGFAFEVFMMISLSCEKISYWRAVENVFKGNSPGYTGDKDSTEKQTDDLHFNQKDETKSDVNKKTEETNVKKNEGKTFASKPCLVRSSSDFLNKLDLYAALEQKLKLNTLRLDGAEKGSNNENSFNFIYGVIWACFLMIIWKNVWIIHILPIPFAIYFIKHLGIYFGIWNLINSQMLSMWNNMFPFLKMRELAIFPPPIQGLCKLFGKLRISVMNGIHHSISSFASSLVILGLILFVFCFSFFIAFQIYAEGIHLVTVGAEVINTTVVNNPEFLQMLPEGWGDKMESIINDAYIYGREGISNQVSCYII</sequence>
<feature type="transmembrane region" description="Helical" evidence="6">
    <location>
        <begin position="113"/>
        <end position="142"/>
    </location>
</feature>
<dbReference type="InParanoid" id="E0VUF7"/>
<dbReference type="RefSeq" id="XP_002429751.1">
    <property type="nucleotide sequence ID" value="XM_002429706.1"/>
</dbReference>
<dbReference type="GeneID" id="8230033"/>
<evidence type="ECO:0000256" key="6">
    <source>
        <dbReference type="SAM" id="Phobius"/>
    </source>
</evidence>
<gene>
    <name evidence="8" type="primary">8230033</name>
    <name evidence="7" type="ORF">Phum_PHUM450430</name>
</gene>
<protein>
    <recommendedName>
        <fullName evidence="10">Transmembrane protein</fullName>
    </recommendedName>
</protein>
<evidence type="ECO:0000313" key="8">
    <source>
        <dbReference type="EnsemblMetazoa" id="PHUM450430-PA"/>
    </source>
</evidence>
<organism>
    <name type="scientific">Pediculus humanus subsp. corporis</name>
    <name type="common">Body louse</name>
    <dbReference type="NCBI Taxonomy" id="121224"/>
    <lineage>
        <taxon>Eukaryota</taxon>
        <taxon>Metazoa</taxon>
        <taxon>Ecdysozoa</taxon>
        <taxon>Arthropoda</taxon>
        <taxon>Hexapoda</taxon>
        <taxon>Insecta</taxon>
        <taxon>Pterygota</taxon>
        <taxon>Neoptera</taxon>
        <taxon>Paraneoptera</taxon>
        <taxon>Psocodea</taxon>
        <taxon>Troctomorpha</taxon>
        <taxon>Phthiraptera</taxon>
        <taxon>Anoplura</taxon>
        <taxon>Pediculidae</taxon>
        <taxon>Pediculus</taxon>
    </lineage>
</organism>
<keyword evidence="9" id="KW-1185">Reference proteome</keyword>
<dbReference type="STRING" id="121224.E0VUF7"/>